<comment type="caution">
    <text evidence="2">The sequence shown here is derived from an EMBL/GenBank/DDBJ whole genome shotgun (WGS) entry which is preliminary data.</text>
</comment>
<dbReference type="InterPro" id="IPR025758">
    <property type="entry name" value="Fic/DOC_N"/>
</dbReference>
<dbReference type="EMBL" id="DXDC01000173">
    <property type="protein sequence ID" value="HIY65792.1"/>
    <property type="molecule type" value="Genomic_DNA"/>
</dbReference>
<feature type="non-terminal residue" evidence="2">
    <location>
        <position position="110"/>
    </location>
</feature>
<dbReference type="Proteomes" id="UP000824005">
    <property type="component" value="Unassembled WGS sequence"/>
</dbReference>
<evidence type="ECO:0000313" key="3">
    <source>
        <dbReference type="Proteomes" id="UP000824005"/>
    </source>
</evidence>
<evidence type="ECO:0000313" key="2">
    <source>
        <dbReference type="EMBL" id="HIY65792.1"/>
    </source>
</evidence>
<sequence>MAADAAQAERALERFDTAAERLAGSEAINLGGLAAILLRTESASSSQIEGITVGAKNLALSTLEEASTHNARLVTNNVRAMFGALALADQLDQDAILAMHRELMMHSRPE</sequence>
<name>A0A9D2C910_9MICO</name>
<dbReference type="AlphaFoldDB" id="A0A9D2C910"/>
<proteinExistence type="predicted"/>
<protein>
    <submittedName>
        <fullName evidence="2">Fic family protein</fullName>
    </submittedName>
</protein>
<organism evidence="2 3">
    <name type="scientific">Candidatus Agrococcus pullicola</name>
    <dbReference type="NCBI Taxonomy" id="2838429"/>
    <lineage>
        <taxon>Bacteria</taxon>
        <taxon>Bacillati</taxon>
        <taxon>Actinomycetota</taxon>
        <taxon>Actinomycetes</taxon>
        <taxon>Micrococcales</taxon>
        <taxon>Microbacteriaceae</taxon>
        <taxon>Agrococcus</taxon>
    </lineage>
</organism>
<feature type="domain" description="Fic/DOC N-terminal" evidence="1">
    <location>
        <begin position="5"/>
        <end position="84"/>
    </location>
</feature>
<gene>
    <name evidence="2" type="ORF">H9830_05890</name>
</gene>
<evidence type="ECO:0000259" key="1">
    <source>
        <dbReference type="Pfam" id="PF13784"/>
    </source>
</evidence>
<dbReference type="Pfam" id="PF13784">
    <property type="entry name" value="Fic_N"/>
    <property type="match status" value="1"/>
</dbReference>
<reference evidence="2" key="2">
    <citation type="submission" date="2021-04" db="EMBL/GenBank/DDBJ databases">
        <authorList>
            <person name="Gilroy R."/>
        </authorList>
    </citation>
    <scope>NUCLEOTIDE SEQUENCE</scope>
    <source>
        <strain evidence="2">ChiGjej1B1-98</strain>
    </source>
</reference>
<accession>A0A9D2C910</accession>
<reference evidence="2" key="1">
    <citation type="journal article" date="2021" name="PeerJ">
        <title>Extensive microbial diversity within the chicken gut microbiome revealed by metagenomics and culture.</title>
        <authorList>
            <person name="Gilroy R."/>
            <person name="Ravi A."/>
            <person name="Getino M."/>
            <person name="Pursley I."/>
            <person name="Horton D.L."/>
            <person name="Alikhan N.F."/>
            <person name="Baker D."/>
            <person name="Gharbi K."/>
            <person name="Hall N."/>
            <person name="Watson M."/>
            <person name="Adriaenssens E.M."/>
            <person name="Foster-Nyarko E."/>
            <person name="Jarju S."/>
            <person name="Secka A."/>
            <person name="Antonio M."/>
            <person name="Oren A."/>
            <person name="Chaudhuri R.R."/>
            <person name="La Ragione R."/>
            <person name="Hildebrand F."/>
            <person name="Pallen M.J."/>
        </authorList>
    </citation>
    <scope>NUCLEOTIDE SEQUENCE</scope>
    <source>
        <strain evidence="2">ChiGjej1B1-98</strain>
    </source>
</reference>